<gene>
    <name evidence="4" type="ORF">ZT1E4_G1394</name>
</gene>
<dbReference type="EMBL" id="LT854253">
    <property type="protein sequence ID" value="SMR42616.1"/>
    <property type="molecule type" value="Genomic_DNA"/>
</dbReference>
<proteinExistence type="predicted"/>
<reference evidence="5" key="1">
    <citation type="submission" date="2017-05" db="EMBL/GenBank/DDBJ databases">
        <authorList>
            <person name="Song R."/>
            <person name="Chenine A.L."/>
            <person name="Ruprecht R.M."/>
        </authorList>
    </citation>
    <scope>NUCLEOTIDE SEQUENCE [LARGE SCALE GENOMIC DNA]</scope>
</reference>
<dbReference type="InterPro" id="IPR001638">
    <property type="entry name" value="Solute-binding_3/MltF_N"/>
</dbReference>
<keyword evidence="1 2" id="KW-0732">Signal</keyword>
<dbReference type="SMART" id="SM00062">
    <property type="entry name" value="PBPb"/>
    <property type="match status" value="1"/>
</dbReference>
<dbReference type="SUPFAM" id="SSF53850">
    <property type="entry name" value="Periplasmic binding protein-like II"/>
    <property type="match status" value="1"/>
</dbReference>
<accession>A0A2H1FMX7</accession>
<dbReference type="AlphaFoldDB" id="A0A2H1FMX7"/>
<evidence type="ECO:0000256" key="2">
    <source>
        <dbReference type="SAM" id="SignalP"/>
    </source>
</evidence>
<name>A0A2H1FMX7_ZYMTR</name>
<protein>
    <recommendedName>
        <fullName evidence="3">Solute-binding protein family 3/N-terminal domain-containing protein</fullName>
    </recommendedName>
</protein>
<organism evidence="4 5">
    <name type="scientific">Zymoseptoria tritici ST99CH_1E4</name>
    <dbReference type="NCBI Taxonomy" id="1276532"/>
    <lineage>
        <taxon>Eukaryota</taxon>
        <taxon>Fungi</taxon>
        <taxon>Dikarya</taxon>
        <taxon>Ascomycota</taxon>
        <taxon>Pezizomycotina</taxon>
        <taxon>Dothideomycetes</taxon>
        <taxon>Dothideomycetidae</taxon>
        <taxon>Mycosphaerellales</taxon>
        <taxon>Mycosphaerellaceae</taxon>
        <taxon>Zymoseptoria</taxon>
    </lineage>
</organism>
<dbReference type="PANTHER" id="PTHR35936">
    <property type="entry name" value="MEMBRANE-BOUND LYTIC MUREIN TRANSGLYCOSYLASE F"/>
    <property type="match status" value="1"/>
</dbReference>
<feature type="chain" id="PRO_5013850151" description="Solute-binding protein family 3/N-terminal domain-containing protein" evidence="2">
    <location>
        <begin position="20"/>
        <end position="291"/>
    </location>
</feature>
<evidence type="ECO:0000313" key="5">
    <source>
        <dbReference type="Proteomes" id="UP000245764"/>
    </source>
</evidence>
<dbReference type="Proteomes" id="UP000245764">
    <property type="component" value="Chromosome 1"/>
</dbReference>
<dbReference type="Gene3D" id="3.40.190.10">
    <property type="entry name" value="Periplasmic binding protein-like II"/>
    <property type="match status" value="2"/>
</dbReference>
<dbReference type="PANTHER" id="PTHR35936:SF19">
    <property type="entry name" value="AMINO-ACID-BINDING PROTEIN YXEM-RELATED"/>
    <property type="match status" value="1"/>
</dbReference>
<evidence type="ECO:0000259" key="3">
    <source>
        <dbReference type="SMART" id="SM00062"/>
    </source>
</evidence>
<sequence length="291" mass="31788">MPLFRVLGLVAPLLTLTAGYEITYESQDPIGPSFSSVNTTSLLDTIRTRGYIRVGTTGDYKPFTYQLDNATTLPDGTTFNTTYIGADVDMAQSLSNALSLPSSPIFVPSAWANLTMDIAANKFDIAMGGVSITLARAQTSFFSTPVQRVGKTGCIRCADKGKYTDLKSLDVVSTKIAANPGGTNEAFDRATFTKAQVVIVEDNNAVYQAVIDGTADAMVSDKIEVELQVNLNNGTLCMVNEVPWTFEELGYLLPRDDVLKIFVDTWWRIQEGSGAWNATLEKWMGYKWPVV</sequence>
<feature type="signal peptide" evidence="2">
    <location>
        <begin position="1"/>
        <end position="19"/>
    </location>
</feature>
<dbReference type="Pfam" id="PF00497">
    <property type="entry name" value="SBP_bac_3"/>
    <property type="match status" value="1"/>
</dbReference>
<evidence type="ECO:0000256" key="1">
    <source>
        <dbReference type="ARBA" id="ARBA00022729"/>
    </source>
</evidence>
<evidence type="ECO:0000313" key="4">
    <source>
        <dbReference type="EMBL" id="SMR42616.1"/>
    </source>
</evidence>
<feature type="domain" description="Solute-binding protein family 3/N-terminal" evidence="3">
    <location>
        <begin position="51"/>
        <end position="287"/>
    </location>
</feature>